<feature type="transmembrane region" description="Helical" evidence="1">
    <location>
        <begin position="73"/>
        <end position="93"/>
    </location>
</feature>
<proteinExistence type="predicted"/>
<keyword evidence="1" id="KW-1133">Transmembrane helix</keyword>
<sequence>MNFLKNQKIGFFAYIIVGLMTITTLSIYISNVNKPYYEDMRMNVLFMLIGAIVAILVSIILPQLGDSKGVKILVDVSRIIATVLIIWAGVRFISMRVESFGYIFGSNLELGNEAAFEAGEQAVMLIVIFVITWVLSILASFFDIGKKAY</sequence>
<dbReference type="EMBL" id="JAPRAT010000014">
    <property type="protein sequence ID" value="MCZ0703217.1"/>
    <property type="molecule type" value="Genomic_DNA"/>
</dbReference>
<protein>
    <submittedName>
        <fullName evidence="2">Uncharacterized protein</fullName>
    </submittedName>
</protein>
<dbReference type="AlphaFoldDB" id="A0A9J6RDE1"/>
<keyword evidence="3" id="KW-1185">Reference proteome</keyword>
<organism evidence="2 3">
    <name type="scientific">Natronobacillus azotifigens</name>
    <dbReference type="NCBI Taxonomy" id="472978"/>
    <lineage>
        <taxon>Bacteria</taxon>
        <taxon>Bacillati</taxon>
        <taxon>Bacillota</taxon>
        <taxon>Bacilli</taxon>
        <taxon>Bacillales</taxon>
        <taxon>Bacillaceae</taxon>
        <taxon>Natronobacillus</taxon>
    </lineage>
</organism>
<evidence type="ECO:0000313" key="3">
    <source>
        <dbReference type="Proteomes" id="UP001084197"/>
    </source>
</evidence>
<evidence type="ECO:0000313" key="2">
    <source>
        <dbReference type="EMBL" id="MCZ0703217.1"/>
    </source>
</evidence>
<accession>A0A9J6RDE1</accession>
<feature type="transmembrane region" description="Helical" evidence="1">
    <location>
        <begin position="12"/>
        <end position="30"/>
    </location>
</feature>
<feature type="transmembrane region" description="Helical" evidence="1">
    <location>
        <begin position="122"/>
        <end position="142"/>
    </location>
</feature>
<feature type="transmembrane region" description="Helical" evidence="1">
    <location>
        <begin position="42"/>
        <end position="61"/>
    </location>
</feature>
<evidence type="ECO:0000256" key="1">
    <source>
        <dbReference type="SAM" id="Phobius"/>
    </source>
</evidence>
<dbReference type="Proteomes" id="UP001084197">
    <property type="component" value="Unassembled WGS sequence"/>
</dbReference>
<name>A0A9J6RDE1_9BACI</name>
<gene>
    <name evidence="2" type="ORF">OWO01_08330</name>
</gene>
<reference evidence="2" key="1">
    <citation type="submission" date="2022-11" db="EMBL/GenBank/DDBJ databases">
        <title>WGS of Natronobacillus azotifigens 24KS-1, an anaerobic diazotrophic haloalkaliphile from soda-rich habitats.</title>
        <authorList>
            <person name="Sorokin D.Y."/>
            <person name="Merkel A.Y."/>
        </authorList>
    </citation>
    <scope>NUCLEOTIDE SEQUENCE</scope>
    <source>
        <strain evidence="2">24KS-1</strain>
    </source>
</reference>
<comment type="caution">
    <text evidence="2">The sequence shown here is derived from an EMBL/GenBank/DDBJ whole genome shotgun (WGS) entry which is preliminary data.</text>
</comment>
<keyword evidence="1" id="KW-0812">Transmembrane</keyword>
<dbReference type="RefSeq" id="WP_268779988.1">
    <property type="nucleotide sequence ID" value="NZ_JAPRAT010000014.1"/>
</dbReference>
<keyword evidence="1" id="KW-0472">Membrane</keyword>